<accession>A0AAV2VJE7</accession>
<dbReference type="CDD" id="cd06661">
    <property type="entry name" value="GGCT_like"/>
    <property type="match status" value="1"/>
</dbReference>
<dbReference type="RefSeq" id="WP_022610547.1">
    <property type="nucleotide sequence ID" value="NZ_LK391965.1"/>
</dbReference>
<protein>
    <submittedName>
        <fullName evidence="2">BtrG-like domain protein</fullName>
    </submittedName>
</protein>
<name>A0AAV2VJE7_9VIBR</name>
<sequence length="184" mass="20440">MYIFGYGSLINPESRKLTGQTGDAFPAIVNGFDRHWSKVDGSYQISPLVVTSGKGSVNGVLIEIDDQELLEFDKREAGYHRIKVVVSQIECDTVIDTSADVWMYVKDETASPCVNAPIMQSYVDTVLAGCLSISSQFAERFVQSTLGWHHPLENDRHRPKYGRIAGVKAHHLSLIDDLIASVRN</sequence>
<dbReference type="AlphaFoldDB" id="A0AAV2VJE7"/>
<dbReference type="InterPro" id="IPR013024">
    <property type="entry name" value="GGCT-like"/>
</dbReference>
<organism evidence="2 3">
    <name type="scientific">Vibrio nigripulchritudo SOn1</name>
    <dbReference type="NCBI Taxonomy" id="1238450"/>
    <lineage>
        <taxon>Bacteria</taxon>
        <taxon>Pseudomonadati</taxon>
        <taxon>Pseudomonadota</taxon>
        <taxon>Gammaproteobacteria</taxon>
        <taxon>Vibrionales</taxon>
        <taxon>Vibrionaceae</taxon>
        <taxon>Vibrio</taxon>
    </lineage>
</organism>
<dbReference type="SUPFAM" id="SSF110857">
    <property type="entry name" value="Gamma-glutamyl cyclotransferase-like"/>
    <property type="match status" value="1"/>
</dbReference>
<gene>
    <name evidence="2" type="ORF">VIBNISOn1_1270002</name>
</gene>
<dbReference type="Gene3D" id="3.10.490.10">
    <property type="entry name" value="Gamma-glutamyl cyclotransferase-like"/>
    <property type="match status" value="1"/>
</dbReference>
<dbReference type="Pfam" id="PF06094">
    <property type="entry name" value="GGACT"/>
    <property type="match status" value="1"/>
</dbReference>
<comment type="caution">
    <text evidence="2">The sequence shown here is derived from an EMBL/GenBank/DDBJ whole genome shotgun (WGS) entry which is preliminary data.</text>
</comment>
<evidence type="ECO:0000259" key="1">
    <source>
        <dbReference type="Pfam" id="PF06094"/>
    </source>
</evidence>
<dbReference type="InterPro" id="IPR009288">
    <property type="entry name" value="AIG2-like_dom"/>
</dbReference>
<dbReference type="EMBL" id="CAOF01000032">
    <property type="protein sequence ID" value="CCO44849.1"/>
    <property type="molecule type" value="Genomic_DNA"/>
</dbReference>
<evidence type="ECO:0000313" key="2">
    <source>
        <dbReference type="EMBL" id="CCO44849.1"/>
    </source>
</evidence>
<feature type="domain" description="Gamma-glutamylcyclotransferase AIG2-like" evidence="1">
    <location>
        <begin position="3"/>
        <end position="108"/>
    </location>
</feature>
<dbReference type="InterPro" id="IPR036568">
    <property type="entry name" value="GGCT-like_sf"/>
</dbReference>
<evidence type="ECO:0000313" key="3">
    <source>
        <dbReference type="Proteomes" id="UP000018211"/>
    </source>
</evidence>
<proteinExistence type="predicted"/>
<dbReference type="Proteomes" id="UP000018211">
    <property type="component" value="Unassembled WGS sequence"/>
</dbReference>
<reference evidence="2 3" key="1">
    <citation type="journal article" date="2013" name="ISME J.">
        <title>Comparative genomics of pathogenic lineages of Vibrio nigripulchritudo identifies virulence-associated traits.</title>
        <authorList>
            <person name="Goudenege D."/>
            <person name="Labreuche Y."/>
            <person name="Krin E."/>
            <person name="Ansquer D."/>
            <person name="Mangenot S."/>
            <person name="Calteau A."/>
            <person name="Medigue C."/>
            <person name="Mazel D."/>
            <person name="Polz M.F."/>
            <person name="Le Roux F."/>
        </authorList>
    </citation>
    <scope>NUCLEOTIDE SEQUENCE [LARGE SCALE GENOMIC DNA]</scope>
    <source>
        <strain evidence="2 3">SOn1</strain>
    </source>
</reference>